<dbReference type="Pfam" id="PF13181">
    <property type="entry name" value="TPR_8"/>
    <property type="match status" value="2"/>
</dbReference>
<dbReference type="SMART" id="SM00028">
    <property type="entry name" value="TPR"/>
    <property type="match status" value="4"/>
</dbReference>
<dbReference type="RefSeq" id="WP_083727558.1">
    <property type="nucleotide sequence ID" value="NZ_FOUD01000005.1"/>
</dbReference>
<feature type="repeat" description="TPR" evidence="3">
    <location>
        <begin position="138"/>
        <end position="171"/>
    </location>
</feature>
<keyword evidence="4" id="KW-0732">Signal</keyword>
<reference evidence="5 6" key="1">
    <citation type="submission" date="2017-01" db="EMBL/GenBank/DDBJ databases">
        <title>Draft genome sequence of Pseudomonas pachastrellae type strain CCUG 46540T from a deep sea.</title>
        <authorList>
            <person name="Gomila M."/>
            <person name="Mulet M."/>
            <person name="Lalucat J."/>
            <person name="Garcia-Valdes E."/>
        </authorList>
    </citation>
    <scope>NUCLEOTIDE SEQUENCE [LARGE SCALE GENOMIC DNA]</scope>
    <source>
        <strain evidence="5 6">CCUG 46540</strain>
    </source>
</reference>
<keyword evidence="1" id="KW-0677">Repeat</keyword>
<feature type="signal peptide" evidence="4">
    <location>
        <begin position="1"/>
        <end position="21"/>
    </location>
</feature>
<dbReference type="STRING" id="254161.SAMN05216256_105138"/>
<evidence type="ECO:0000313" key="6">
    <source>
        <dbReference type="Proteomes" id="UP000242847"/>
    </source>
</evidence>
<protein>
    <submittedName>
        <fullName evidence="5">Type IV pilus biogenesis/stability protein PilW</fullName>
    </submittedName>
</protein>
<keyword evidence="6" id="KW-1185">Reference proteome</keyword>
<dbReference type="SUPFAM" id="SSF81901">
    <property type="entry name" value="HCP-like"/>
    <property type="match status" value="1"/>
</dbReference>
<accession>A0A1S8DEF6</accession>
<dbReference type="Proteomes" id="UP000242847">
    <property type="component" value="Unassembled WGS sequence"/>
</dbReference>
<evidence type="ECO:0000313" key="5">
    <source>
        <dbReference type="EMBL" id="ONM43825.1"/>
    </source>
</evidence>
<keyword evidence="2 3" id="KW-0802">TPR repeat</keyword>
<name>A0A1S8DEF6_9GAMM</name>
<dbReference type="PROSITE" id="PS50005">
    <property type="entry name" value="TPR"/>
    <property type="match status" value="3"/>
</dbReference>
<dbReference type="OrthoDB" id="129043at2"/>
<organism evidence="5 6">
    <name type="scientific">Halopseudomonas pachastrellae</name>
    <dbReference type="NCBI Taxonomy" id="254161"/>
    <lineage>
        <taxon>Bacteria</taxon>
        <taxon>Pseudomonadati</taxon>
        <taxon>Pseudomonadota</taxon>
        <taxon>Gammaproteobacteria</taxon>
        <taxon>Pseudomonadales</taxon>
        <taxon>Pseudomonadaceae</taxon>
        <taxon>Halopseudomonas</taxon>
    </lineage>
</organism>
<proteinExistence type="predicted"/>
<dbReference type="PANTHER" id="PTHR45586:SF1">
    <property type="entry name" value="LIPOPOLYSACCHARIDE ASSEMBLY PROTEIN B"/>
    <property type="match status" value="1"/>
</dbReference>
<dbReference type="InterPro" id="IPR013360">
    <property type="entry name" value="Pilus_4_PilW"/>
</dbReference>
<feature type="repeat" description="TPR" evidence="3">
    <location>
        <begin position="68"/>
        <end position="101"/>
    </location>
</feature>
<evidence type="ECO:0000256" key="4">
    <source>
        <dbReference type="SAM" id="SignalP"/>
    </source>
</evidence>
<evidence type="ECO:0000256" key="1">
    <source>
        <dbReference type="ARBA" id="ARBA00022737"/>
    </source>
</evidence>
<dbReference type="PROSITE" id="PS51257">
    <property type="entry name" value="PROKAR_LIPOPROTEIN"/>
    <property type="match status" value="1"/>
</dbReference>
<evidence type="ECO:0000256" key="2">
    <source>
        <dbReference type="ARBA" id="ARBA00022803"/>
    </source>
</evidence>
<dbReference type="AlphaFoldDB" id="A0A1S8DEF6"/>
<dbReference type="InterPro" id="IPR019734">
    <property type="entry name" value="TPR_rpt"/>
</dbReference>
<sequence>MSKPSAAILLLSLLLAGCVTTGDKPRKVDPDAARDAYIQLGIGYLQKGETERAKQPLSEALKLDPRSASANMVLALVFQQEGEYPAAEQHFRAALSADPANARILNNYGAFLLDRERYAEALSYFQKAAEDTLYSERSRVFENMGITYLRMGDTASARENLERSLRLNSRQPRALFELAQLEFDAGDFVPAWNHYRRFDQLSTQNARSLWLGVRLARRFEDHSSAVSYGLQLKRLYPNSPEAKALVESE</sequence>
<dbReference type="Gene3D" id="1.25.40.10">
    <property type="entry name" value="Tetratricopeptide repeat domain"/>
    <property type="match status" value="1"/>
</dbReference>
<gene>
    <name evidence="5" type="ORF">BXT89_10835</name>
</gene>
<dbReference type="InterPro" id="IPR051012">
    <property type="entry name" value="CellSynth/LPSAsmb/PSIAsmb"/>
</dbReference>
<dbReference type="NCBIfam" id="TIGR02521">
    <property type="entry name" value="type_IV_pilW"/>
    <property type="match status" value="1"/>
</dbReference>
<dbReference type="Pfam" id="PF13424">
    <property type="entry name" value="TPR_12"/>
    <property type="match status" value="1"/>
</dbReference>
<comment type="caution">
    <text evidence="5">The sequence shown here is derived from an EMBL/GenBank/DDBJ whole genome shotgun (WGS) entry which is preliminary data.</text>
</comment>
<dbReference type="EMBL" id="MUBC01000021">
    <property type="protein sequence ID" value="ONM43825.1"/>
    <property type="molecule type" value="Genomic_DNA"/>
</dbReference>
<dbReference type="PROSITE" id="PS50293">
    <property type="entry name" value="TPR_REGION"/>
    <property type="match status" value="1"/>
</dbReference>
<dbReference type="InterPro" id="IPR011990">
    <property type="entry name" value="TPR-like_helical_dom_sf"/>
</dbReference>
<feature type="repeat" description="TPR" evidence="3">
    <location>
        <begin position="34"/>
        <end position="67"/>
    </location>
</feature>
<dbReference type="PANTHER" id="PTHR45586">
    <property type="entry name" value="TPR REPEAT-CONTAINING PROTEIN PA4667"/>
    <property type="match status" value="1"/>
</dbReference>
<evidence type="ECO:0000256" key="3">
    <source>
        <dbReference type="PROSITE-ProRule" id="PRU00339"/>
    </source>
</evidence>
<feature type="chain" id="PRO_5010576425" evidence="4">
    <location>
        <begin position="22"/>
        <end position="249"/>
    </location>
</feature>